<dbReference type="NCBIfam" id="TIGR04336">
    <property type="entry name" value="AmmeMemoSam_B"/>
    <property type="match status" value="2"/>
</dbReference>
<dbReference type="Proteomes" id="UP000596742">
    <property type="component" value="Unassembled WGS sequence"/>
</dbReference>
<dbReference type="AlphaFoldDB" id="A0A8B6GZW0"/>
<evidence type="ECO:0000313" key="2">
    <source>
        <dbReference type="EMBL" id="VDI72254.1"/>
    </source>
</evidence>
<dbReference type="EMBL" id="UYJE01009312">
    <property type="protein sequence ID" value="VDI72254.1"/>
    <property type="molecule type" value="Genomic_DNA"/>
</dbReference>
<name>A0A8B6GZW0_MYTGA</name>
<organism evidence="2 3">
    <name type="scientific">Mytilus galloprovincialis</name>
    <name type="common">Mediterranean mussel</name>
    <dbReference type="NCBI Taxonomy" id="29158"/>
    <lineage>
        <taxon>Eukaryota</taxon>
        <taxon>Metazoa</taxon>
        <taxon>Spiralia</taxon>
        <taxon>Lophotrochozoa</taxon>
        <taxon>Mollusca</taxon>
        <taxon>Bivalvia</taxon>
        <taxon>Autobranchia</taxon>
        <taxon>Pteriomorphia</taxon>
        <taxon>Mytilida</taxon>
        <taxon>Mytiloidea</taxon>
        <taxon>Mytilidae</taxon>
        <taxon>Mytilinae</taxon>
        <taxon>Mytilus</taxon>
    </lineage>
</organism>
<proteinExistence type="inferred from homology"/>
<evidence type="ECO:0000256" key="1">
    <source>
        <dbReference type="ARBA" id="ARBA00006315"/>
    </source>
</evidence>
<sequence>MSKVRRATHAGSWYTDDGAELSSQLSGWLAPAKPIQSPARAIIAPHAGYSYCGACGGHAYKQIDPTHIKKIPHLEETKLPRIPICTLASSSFSNGLKFSPAVSGAVKAYRERNLFQFKNWNHMQTSTNLSHGVSLHLLFKDVRQMLNWRQGHFTIIPVLVGSLSVEKEELYGRIFANYLADPENLFVISSDFCHWGQRFHYTYHDQSCGQIWQSIEALDKMGMDIIESLNPAQFTDYLKQYHNTICGRYPIGVLLNAVHTITKNGNGHKMSFKFVKYAQSSQCKSMRDSSVSYASGALVIE</sequence>
<dbReference type="OrthoDB" id="417112at2759"/>
<dbReference type="CDD" id="cd07361">
    <property type="entry name" value="MEMO_like"/>
    <property type="match status" value="1"/>
</dbReference>
<evidence type="ECO:0000313" key="3">
    <source>
        <dbReference type="Proteomes" id="UP000596742"/>
    </source>
</evidence>
<dbReference type="Gene3D" id="3.40.830.10">
    <property type="entry name" value="LigB-like"/>
    <property type="match status" value="1"/>
</dbReference>
<gene>
    <name evidence="2" type="ORF">MGAL_10B017905</name>
</gene>
<keyword evidence="3" id="KW-1185">Reference proteome</keyword>
<protein>
    <submittedName>
        <fullName evidence="2">MEMO1 family protein</fullName>
    </submittedName>
</protein>
<comment type="similarity">
    <text evidence="1">Belongs to the MEMO1 family.</text>
</comment>
<dbReference type="Pfam" id="PF01875">
    <property type="entry name" value="Memo"/>
    <property type="match status" value="2"/>
</dbReference>
<dbReference type="InterPro" id="IPR002737">
    <property type="entry name" value="MEMO1_fam"/>
</dbReference>
<reference evidence="2" key="1">
    <citation type="submission" date="2018-11" db="EMBL/GenBank/DDBJ databases">
        <authorList>
            <person name="Alioto T."/>
            <person name="Alioto T."/>
        </authorList>
    </citation>
    <scope>NUCLEOTIDE SEQUENCE</scope>
</reference>
<comment type="caution">
    <text evidence="2">The sequence shown here is derived from an EMBL/GenBank/DDBJ whole genome shotgun (WGS) entry which is preliminary data.</text>
</comment>
<accession>A0A8B6GZW0</accession>
<dbReference type="PANTHER" id="PTHR11060:SF0">
    <property type="entry name" value="PROTEIN MEMO1"/>
    <property type="match status" value="1"/>
</dbReference>
<dbReference type="PANTHER" id="PTHR11060">
    <property type="entry name" value="PROTEIN MEMO1"/>
    <property type="match status" value="1"/>
</dbReference>